<proteinExistence type="predicted"/>
<evidence type="ECO:0000313" key="2">
    <source>
        <dbReference type="Proteomes" id="UP001162164"/>
    </source>
</evidence>
<dbReference type="Gene3D" id="3.90.79.10">
    <property type="entry name" value="Nucleoside Triphosphate Pyrophosphohydrolase"/>
    <property type="match status" value="2"/>
</dbReference>
<keyword evidence="2" id="KW-1185">Reference proteome</keyword>
<dbReference type="EMBL" id="JAPWTJ010000030">
    <property type="protein sequence ID" value="KAJ8984629.1"/>
    <property type="molecule type" value="Genomic_DNA"/>
</dbReference>
<reference evidence="1" key="1">
    <citation type="journal article" date="2023" name="Insect Mol. Biol.">
        <title>Genome sequencing provides insights into the evolution of gene families encoding plant cell wall-degrading enzymes in longhorned beetles.</title>
        <authorList>
            <person name="Shin N.R."/>
            <person name="Okamura Y."/>
            <person name="Kirsch R."/>
            <person name="Pauchet Y."/>
        </authorList>
    </citation>
    <scope>NUCLEOTIDE SEQUENCE</scope>
    <source>
        <strain evidence="1">MMC_N1</strain>
    </source>
</reference>
<dbReference type="PANTHER" id="PTHR13124:SF12">
    <property type="entry name" value="LARGE RIBOSOMAL SUBUNIT PROTEIN ML46"/>
    <property type="match status" value="1"/>
</dbReference>
<comment type="caution">
    <text evidence="1">The sequence shown here is derived from an EMBL/GenBank/DDBJ whole genome shotgun (WGS) entry which is preliminary data.</text>
</comment>
<protein>
    <submittedName>
        <fullName evidence="1">Uncharacterized protein</fullName>
    </submittedName>
</protein>
<dbReference type="InterPro" id="IPR040008">
    <property type="entry name" value="Ribosomal_mL46"/>
</dbReference>
<dbReference type="Proteomes" id="UP001162164">
    <property type="component" value="Unassembled WGS sequence"/>
</dbReference>
<gene>
    <name evidence="1" type="ORF">NQ317_009857</name>
</gene>
<sequence length="113" mass="13135">MLASMSWKQFKFASKVTEADKKNDLKSLNRKLDKHLVLVLNQKVGTDKFYMLPQASWQEGGDFTAGVFLLCQISQRRGYPKKELDFTWLDRQELQTTLPPNYSKSVSQFLIDE</sequence>
<name>A0ABQ9K384_9CUCU</name>
<dbReference type="PANTHER" id="PTHR13124">
    <property type="entry name" value="39S RIBOSOMAL PROTEIN L46, MITOCHONDRIAL PRECURSOR-RELATED"/>
    <property type="match status" value="1"/>
</dbReference>
<accession>A0ABQ9K384</accession>
<evidence type="ECO:0000313" key="1">
    <source>
        <dbReference type="EMBL" id="KAJ8984629.1"/>
    </source>
</evidence>
<organism evidence="1 2">
    <name type="scientific">Molorchus minor</name>
    <dbReference type="NCBI Taxonomy" id="1323400"/>
    <lineage>
        <taxon>Eukaryota</taxon>
        <taxon>Metazoa</taxon>
        <taxon>Ecdysozoa</taxon>
        <taxon>Arthropoda</taxon>
        <taxon>Hexapoda</taxon>
        <taxon>Insecta</taxon>
        <taxon>Pterygota</taxon>
        <taxon>Neoptera</taxon>
        <taxon>Endopterygota</taxon>
        <taxon>Coleoptera</taxon>
        <taxon>Polyphaga</taxon>
        <taxon>Cucujiformia</taxon>
        <taxon>Chrysomeloidea</taxon>
        <taxon>Cerambycidae</taxon>
        <taxon>Lamiinae</taxon>
        <taxon>Monochamini</taxon>
        <taxon>Molorchus</taxon>
    </lineage>
</organism>